<dbReference type="SUPFAM" id="SSF49478">
    <property type="entry name" value="Cna protein B-type domain"/>
    <property type="match status" value="1"/>
</dbReference>
<name>A0A848DHL4_9PSEU</name>
<keyword evidence="1" id="KW-0121">Carboxypeptidase</keyword>
<comment type="caution">
    <text evidence="1">The sequence shown here is derived from an EMBL/GenBank/DDBJ whole genome shotgun (WGS) entry which is preliminary data.</text>
</comment>
<evidence type="ECO:0000313" key="1">
    <source>
        <dbReference type="EMBL" id="NMH92056.1"/>
    </source>
</evidence>
<keyword evidence="2" id="KW-1185">Reference proteome</keyword>
<keyword evidence="1" id="KW-0378">Hydrolase</keyword>
<dbReference type="GO" id="GO:0004180">
    <property type="term" value="F:carboxypeptidase activity"/>
    <property type="evidence" value="ECO:0007669"/>
    <property type="project" value="UniProtKB-KW"/>
</dbReference>
<dbReference type="AlphaFoldDB" id="A0A848DHL4"/>
<keyword evidence="1" id="KW-0645">Protease</keyword>
<gene>
    <name evidence="1" type="ORF">HF519_10845</name>
</gene>
<dbReference type="Pfam" id="PF13620">
    <property type="entry name" value="CarboxypepD_reg"/>
    <property type="match status" value="1"/>
</dbReference>
<organism evidence="1 2">
    <name type="scientific">Pseudonocardia bannensis</name>
    <dbReference type="NCBI Taxonomy" id="630973"/>
    <lineage>
        <taxon>Bacteria</taxon>
        <taxon>Bacillati</taxon>
        <taxon>Actinomycetota</taxon>
        <taxon>Actinomycetes</taxon>
        <taxon>Pseudonocardiales</taxon>
        <taxon>Pseudonocardiaceae</taxon>
        <taxon>Pseudonocardia</taxon>
    </lineage>
</organism>
<protein>
    <submittedName>
        <fullName evidence="1">Carboxypeptidase regulatory-like domain-containing protein</fullName>
    </submittedName>
</protein>
<reference evidence="1 2" key="1">
    <citation type="submission" date="2020-04" db="EMBL/GenBank/DDBJ databases">
        <authorList>
            <person name="Klaysubun C."/>
            <person name="Duangmal K."/>
            <person name="Lipun K."/>
        </authorList>
    </citation>
    <scope>NUCLEOTIDE SEQUENCE [LARGE SCALE GENOMIC DNA]</scope>
    <source>
        <strain evidence="1 2">DSM 45300</strain>
    </source>
</reference>
<proteinExistence type="predicted"/>
<evidence type="ECO:0000313" key="2">
    <source>
        <dbReference type="Proteomes" id="UP000586918"/>
    </source>
</evidence>
<accession>A0A848DHL4</accession>
<dbReference type="Gene3D" id="2.60.40.1120">
    <property type="entry name" value="Carboxypeptidase-like, regulatory domain"/>
    <property type="match status" value="1"/>
</dbReference>
<sequence length="153" mass="15366">MEVWWPGIGIGTAVHSVGSNSGRGHQPVAARVHLEAGATVHRDLDLPRRSLLTGTVTSATSGHAVAEATATLVDEHGTVVGSTVTGPDGAFVFEDLAEGTYTLTASGYPPVGQLVQVMAGTSAMVTVVLGAADGLPARAYASFATTADGPDLG</sequence>
<dbReference type="Proteomes" id="UP000586918">
    <property type="component" value="Unassembled WGS sequence"/>
</dbReference>
<dbReference type="EMBL" id="JAAXKZ010000030">
    <property type="protein sequence ID" value="NMH92056.1"/>
    <property type="molecule type" value="Genomic_DNA"/>
</dbReference>